<name>A0A2I2L5M3_9VIRU</name>
<dbReference type="KEGG" id="vg:35382796"/>
<organism evidence="1">
    <name type="scientific">Orpheovirus IHUMI-LCC2</name>
    <dbReference type="NCBI Taxonomy" id="2023057"/>
    <lineage>
        <taxon>Viruses</taxon>
        <taxon>Varidnaviria</taxon>
        <taxon>Bamfordvirae</taxon>
        <taxon>Nucleocytoviricota</taxon>
        <taxon>Megaviricetes</taxon>
        <taxon>Pimascovirales</taxon>
        <taxon>Ocovirineae</taxon>
        <taxon>Orpheoviridae</taxon>
        <taxon>Alphaorpheovirus</taxon>
        <taxon>Alphaorpheovirus massiliense</taxon>
    </lineage>
</organism>
<protein>
    <submittedName>
        <fullName evidence="1">Uncharacterized protein</fullName>
    </submittedName>
</protein>
<evidence type="ECO:0000313" key="1">
    <source>
        <dbReference type="EMBL" id="SNW62855.1"/>
    </source>
</evidence>
<dbReference type="Proteomes" id="UP000236316">
    <property type="component" value="Segment"/>
</dbReference>
<keyword evidence="2" id="KW-1185">Reference proteome</keyword>
<evidence type="ECO:0000313" key="2">
    <source>
        <dbReference type="Proteomes" id="UP000236316"/>
    </source>
</evidence>
<dbReference type="RefSeq" id="YP_009449157.1">
    <property type="nucleotide sequence ID" value="NC_036594.1"/>
</dbReference>
<dbReference type="EMBL" id="LT906555">
    <property type="protein sequence ID" value="SNW62855.1"/>
    <property type="molecule type" value="Genomic_DNA"/>
</dbReference>
<dbReference type="GeneID" id="35382796"/>
<accession>A0A2I2L5M3</accession>
<gene>
    <name evidence="1" type="ORF">ORPV_951</name>
</gene>
<sequence>MSAVIYGYDCPNTLPTGVFRGNIRTGIGLPTEALPNYTIYVDQSDRSIYISNGEVLVRYVPATLLSII</sequence>
<proteinExistence type="predicted"/>
<reference evidence="1" key="1">
    <citation type="submission" date="2017-08" db="EMBL/GenBank/DDBJ databases">
        <authorList>
            <consortium name="Urmite Genomes"/>
        </authorList>
    </citation>
    <scope>NUCLEOTIDE SEQUENCE [LARGE SCALE GENOMIC DNA]</scope>
    <source>
        <strain evidence="1">IHUMI-LCC2</strain>
    </source>
</reference>